<dbReference type="GO" id="GO:0005829">
    <property type="term" value="C:cytosol"/>
    <property type="evidence" value="ECO:0007669"/>
    <property type="project" value="TreeGrafter"/>
</dbReference>
<dbReference type="InterPro" id="IPR013520">
    <property type="entry name" value="Ribonucl_H"/>
</dbReference>
<feature type="non-terminal residue" evidence="2">
    <location>
        <position position="1"/>
    </location>
</feature>
<dbReference type="GO" id="GO:0008408">
    <property type="term" value="F:3'-5' exonuclease activity"/>
    <property type="evidence" value="ECO:0007669"/>
    <property type="project" value="TreeGrafter"/>
</dbReference>
<dbReference type="InterPro" id="IPR036397">
    <property type="entry name" value="RNaseH_sf"/>
</dbReference>
<dbReference type="PANTHER" id="PTHR30231:SF41">
    <property type="entry name" value="DNA POLYMERASE III SUBUNIT EPSILON"/>
    <property type="match status" value="1"/>
</dbReference>
<sequence length="93" mass="10258">DGKEEYKSHRVNPGVPIPAEATAVHHITDADVAGEPAFRQYAKSVRDFLEGCDIAGFNVIKFDLPCLEAEFARANVEFSRQGRCRPSAIMGHK</sequence>
<dbReference type="AlphaFoldDB" id="X1MJA3"/>
<organism evidence="2">
    <name type="scientific">marine sediment metagenome</name>
    <dbReference type="NCBI Taxonomy" id="412755"/>
    <lineage>
        <taxon>unclassified sequences</taxon>
        <taxon>metagenomes</taxon>
        <taxon>ecological metagenomes</taxon>
    </lineage>
</organism>
<dbReference type="PANTHER" id="PTHR30231">
    <property type="entry name" value="DNA POLYMERASE III SUBUNIT EPSILON"/>
    <property type="match status" value="1"/>
</dbReference>
<dbReference type="Pfam" id="PF00929">
    <property type="entry name" value="RNase_T"/>
    <property type="match status" value="1"/>
</dbReference>
<dbReference type="EMBL" id="BARV01006989">
    <property type="protein sequence ID" value="GAI18136.1"/>
    <property type="molecule type" value="Genomic_DNA"/>
</dbReference>
<reference evidence="2" key="1">
    <citation type="journal article" date="2014" name="Front. Microbiol.">
        <title>High frequency of phylogenetically diverse reductive dehalogenase-homologous genes in deep subseafloor sedimentary metagenomes.</title>
        <authorList>
            <person name="Kawai M."/>
            <person name="Futagami T."/>
            <person name="Toyoda A."/>
            <person name="Takaki Y."/>
            <person name="Nishi S."/>
            <person name="Hori S."/>
            <person name="Arai W."/>
            <person name="Tsubouchi T."/>
            <person name="Morono Y."/>
            <person name="Uchiyama I."/>
            <person name="Ito T."/>
            <person name="Fujiyama A."/>
            <person name="Inagaki F."/>
            <person name="Takami H."/>
        </authorList>
    </citation>
    <scope>NUCLEOTIDE SEQUENCE</scope>
    <source>
        <strain evidence="2">Expedition CK06-06</strain>
    </source>
</reference>
<dbReference type="InterPro" id="IPR012337">
    <property type="entry name" value="RNaseH-like_sf"/>
</dbReference>
<name>X1MJA3_9ZZZZ</name>
<accession>X1MJA3</accession>
<evidence type="ECO:0000259" key="1">
    <source>
        <dbReference type="Pfam" id="PF00929"/>
    </source>
</evidence>
<feature type="domain" description="Exonuclease" evidence="1">
    <location>
        <begin position="9"/>
        <end position="74"/>
    </location>
</feature>
<protein>
    <recommendedName>
        <fullName evidence="1">Exonuclease domain-containing protein</fullName>
    </recommendedName>
</protein>
<dbReference type="Gene3D" id="3.30.420.10">
    <property type="entry name" value="Ribonuclease H-like superfamily/Ribonuclease H"/>
    <property type="match status" value="1"/>
</dbReference>
<dbReference type="CDD" id="cd06127">
    <property type="entry name" value="DEDDh"/>
    <property type="match status" value="1"/>
</dbReference>
<comment type="caution">
    <text evidence="2">The sequence shown here is derived from an EMBL/GenBank/DDBJ whole genome shotgun (WGS) entry which is preliminary data.</text>
</comment>
<dbReference type="SUPFAM" id="SSF53098">
    <property type="entry name" value="Ribonuclease H-like"/>
    <property type="match status" value="1"/>
</dbReference>
<dbReference type="GO" id="GO:0045004">
    <property type="term" value="P:DNA replication proofreading"/>
    <property type="evidence" value="ECO:0007669"/>
    <property type="project" value="TreeGrafter"/>
</dbReference>
<dbReference type="GO" id="GO:0003676">
    <property type="term" value="F:nucleic acid binding"/>
    <property type="evidence" value="ECO:0007669"/>
    <property type="project" value="InterPro"/>
</dbReference>
<evidence type="ECO:0000313" key="2">
    <source>
        <dbReference type="EMBL" id="GAI18136.1"/>
    </source>
</evidence>
<proteinExistence type="predicted"/>
<gene>
    <name evidence="2" type="ORF">S06H3_14295</name>
</gene>